<evidence type="ECO:0000256" key="1">
    <source>
        <dbReference type="SAM" id="MobiDB-lite"/>
    </source>
</evidence>
<evidence type="ECO:0000256" key="2">
    <source>
        <dbReference type="SAM" id="SignalP"/>
    </source>
</evidence>
<dbReference type="InterPro" id="IPR012338">
    <property type="entry name" value="Beta-lactam/transpept-like"/>
</dbReference>
<protein>
    <submittedName>
        <fullName evidence="4">Serine hydrolase</fullName>
        <ecNumber evidence="4">3.-.-.-</ecNumber>
    </submittedName>
</protein>
<sequence>MRPHSFSVALAILLTGMTTAGLSGPAEAQSTCGAPGKGSEGLGTSGWPVATPDDVGLDPQSLCTLAQRLDLAKEDNVHAVLIARHGKLVFERYFTGSDSHWGQPEKDVTFGPDVPHDLRSITKSVVSLLVGIAVGEGWVASIDQPVLGLLPAYADLSTPQKQGITLRHLLTMSPGLAWSEQLPYSDLRNSENGMDMAKDPCRYVLEQPVTHDPGTVWTYSGGTTGLLACVLRQATGKPLDAFARETLFEPLGITKVDWARYPQTGEPVAASGLRLLPADTLKFGQLVLDKGAWNGKQIVPATWIEMATAPQVNAPNAMFYGFQFWLGRSLVDRRTIEWIAGFGYGGQRLFIVPSLDLTMMVQAGRYGGQDEGGFAAAILNRYVLPAAKP</sequence>
<keyword evidence="5" id="KW-1185">Reference proteome</keyword>
<accession>A0ABV3PV73</accession>
<name>A0ABV3PV73_9HYPH</name>
<feature type="compositionally biased region" description="Gly residues" evidence="1">
    <location>
        <begin position="35"/>
        <end position="44"/>
    </location>
</feature>
<evidence type="ECO:0000313" key="4">
    <source>
        <dbReference type="EMBL" id="MEW9309555.1"/>
    </source>
</evidence>
<evidence type="ECO:0000313" key="5">
    <source>
        <dbReference type="Proteomes" id="UP001555786"/>
    </source>
</evidence>
<dbReference type="EMBL" id="JBFNQD010000015">
    <property type="protein sequence ID" value="MEW9309555.1"/>
    <property type="molecule type" value="Genomic_DNA"/>
</dbReference>
<feature type="chain" id="PRO_5046436484" evidence="2">
    <location>
        <begin position="29"/>
        <end position="389"/>
    </location>
</feature>
<dbReference type="InterPro" id="IPR001466">
    <property type="entry name" value="Beta-lactam-related"/>
</dbReference>
<comment type="caution">
    <text evidence="4">The sequence shown here is derived from an EMBL/GenBank/DDBJ whole genome shotgun (WGS) entry which is preliminary data.</text>
</comment>
<feature type="region of interest" description="Disordered" evidence="1">
    <location>
        <begin position="24"/>
        <end position="50"/>
    </location>
</feature>
<keyword evidence="2" id="KW-0732">Signal</keyword>
<dbReference type="SUPFAM" id="SSF56601">
    <property type="entry name" value="beta-lactamase/transpeptidase-like"/>
    <property type="match status" value="1"/>
</dbReference>
<dbReference type="Proteomes" id="UP001555786">
    <property type="component" value="Unassembled WGS sequence"/>
</dbReference>
<feature type="signal peptide" evidence="2">
    <location>
        <begin position="1"/>
        <end position="28"/>
    </location>
</feature>
<gene>
    <name evidence="4" type="ORF">ABXS05_28650</name>
</gene>
<dbReference type="Pfam" id="PF00144">
    <property type="entry name" value="Beta-lactamase"/>
    <property type="match status" value="1"/>
</dbReference>
<organism evidence="4 5">
    <name type="scientific">Labrys neptuniae</name>
    <dbReference type="NCBI Taxonomy" id="376174"/>
    <lineage>
        <taxon>Bacteria</taxon>
        <taxon>Pseudomonadati</taxon>
        <taxon>Pseudomonadota</taxon>
        <taxon>Alphaproteobacteria</taxon>
        <taxon>Hyphomicrobiales</taxon>
        <taxon>Xanthobacteraceae</taxon>
        <taxon>Labrys</taxon>
    </lineage>
</organism>
<dbReference type="EC" id="3.-.-.-" evidence="4"/>
<dbReference type="GO" id="GO:0016787">
    <property type="term" value="F:hydrolase activity"/>
    <property type="evidence" value="ECO:0007669"/>
    <property type="project" value="UniProtKB-KW"/>
</dbReference>
<proteinExistence type="predicted"/>
<reference evidence="4 5" key="1">
    <citation type="submission" date="2024-07" db="EMBL/GenBank/DDBJ databases">
        <title>Description of Labrys sedimenti sp. nov., isolated from a diclofenac-degrading enrichment culture.</title>
        <authorList>
            <person name="Tancsics A."/>
            <person name="Csepanyi A."/>
        </authorList>
    </citation>
    <scope>NUCLEOTIDE SEQUENCE [LARGE SCALE GENOMIC DNA]</scope>
    <source>
        <strain evidence="4 5">LMG 23578</strain>
    </source>
</reference>
<dbReference type="Gene3D" id="3.40.710.10">
    <property type="entry name" value="DD-peptidase/beta-lactamase superfamily"/>
    <property type="match status" value="1"/>
</dbReference>
<keyword evidence="4" id="KW-0378">Hydrolase</keyword>
<feature type="domain" description="Beta-lactamase-related" evidence="3">
    <location>
        <begin position="79"/>
        <end position="367"/>
    </location>
</feature>
<evidence type="ECO:0000259" key="3">
    <source>
        <dbReference type="Pfam" id="PF00144"/>
    </source>
</evidence>
<dbReference type="InterPro" id="IPR050789">
    <property type="entry name" value="Diverse_Enzym_Activities"/>
</dbReference>
<dbReference type="RefSeq" id="WP_367626223.1">
    <property type="nucleotide sequence ID" value="NZ_JBFNQD010000015.1"/>
</dbReference>
<dbReference type="PANTHER" id="PTHR43283:SF7">
    <property type="entry name" value="BETA-LACTAMASE-RELATED DOMAIN-CONTAINING PROTEIN"/>
    <property type="match status" value="1"/>
</dbReference>
<dbReference type="PANTHER" id="PTHR43283">
    <property type="entry name" value="BETA-LACTAMASE-RELATED"/>
    <property type="match status" value="1"/>
</dbReference>